<dbReference type="VEuPathDB" id="FungiDB:MGL_0324"/>
<dbReference type="InterPro" id="IPR050538">
    <property type="entry name" value="MAP_kinase_kinase_kinase"/>
</dbReference>
<dbReference type="FunFam" id="1.10.510.10:FF:000182">
    <property type="entry name" value="MAP kinase kinase kinase mkh1"/>
    <property type="match status" value="1"/>
</dbReference>
<dbReference type="FunFam" id="3.30.200.20:FF:000387">
    <property type="entry name" value="Serine/threonine-protein kinase STE11"/>
    <property type="match status" value="1"/>
</dbReference>
<keyword evidence="2" id="KW-0808">Transferase</keyword>
<feature type="region of interest" description="Disordered" evidence="8">
    <location>
        <begin position="1"/>
        <end position="42"/>
    </location>
</feature>
<proteinExistence type="inferred from homology"/>
<gene>
    <name evidence="10" type="ORF">MGL_0324</name>
</gene>
<feature type="binding site" evidence="6">
    <location>
        <position position="874"/>
    </location>
    <ligand>
        <name>ATP</name>
        <dbReference type="ChEBI" id="CHEBI:30616"/>
    </ligand>
</feature>
<feature type="compositionally biased region" description="Low complexity" evidence="8">
    <location>
        <begin position="507"/>
        <end position="531"/>
    </location>
</feature>
<feature type="region of interest" description="Disordered" evidence="8">
    <location>
        <begin position="686"/>
        <end position="771"/>
    </location>
</feature>
<evidence type="ECO:0000256" key="5">
    <source>
        <dbReference type="ARBA" id="ARBA00022840"/>
    </source>
</evidence>
<keyword evidence="11" id="KW-1185">Reference proteome</keyword>
<dbReference type="FunCoup" id="A8PSV8">
    <property type="interactions" value="308"/>
</dbReference>
<sequence>MHPWSERAVVHPPHANTMQMPPRAGPSGRDEHTGRLSHRPIRHSYNGSEDAWISSPHRQQAQMAVSYANRAYPSSNMQSRGSTTPSSESADRVIIQATLDNEHFSVVNVTGLDSAPTIREMILRKLKLPWTDLHQWGLFRTEIGESDLTHSPLIDDDTLLALCLQLGDDKGTIKFRVLSMLPSTDDVRDRVNQPPVYASPSKVPYAWSSPDRTFAQVRPPSLPPQTLPVPPLQPSQSQRPHIPSSKHAPPLSAPFALNMSPLDAPTGTGVRHVPGVKRRPPSWSMPNSSIIPGPSTIPLNDAFLTPYTNRHMSPNAAIMPISSSFPSLQPGMVIPMSKKTEDLRLSTSPHLVPPMYPPAWHPSSSMPVPAVHPSPNGRPASSAYETPNLSSSPCMDEPPAAVGGARRAPHVPSLSLVPGHALGQEHGSIPASITMTNPSSAPASSPTSLSGSASSSAPAPTPALPPSMIPGFARERPKARTTSNSSDARPLLDDHIYPTSYRGSEYSSAARPLPLPSPNSSSPMSSQISPWRSEEHVDSNDHSARDTPSAVSTPLSDHDSTDGSMQRLLAHLRVSQDRKSAACEFDSFADDTLGGTFAQPLDAATLTSHPLESDIVHASPQATTPRDGSRPVLSLSISPPPERVESSAQVAPPQATMHAREKSGTSWALRPPAEELYEQLDNLFPRHDLDKPLNDMGLSPQPKSETPPSAHKDERGAAGTALVGGESGAANGSGVVNGGGANLNTGGTTSSGSAPKTRRAPRGLSRHQHHSIRVIAQNRRQLLEKTKQEERRQMHRNDELLNRRRSTKLWGGRMVEMRTNGANSVGIVPNGLTESDPENRPVFKWVKGELIGKGTYGRVYLALNATTGEMIAVKQVELPRTAADRDSSRQRSIVSALKSEIETLKDLDHPNVVTCLGFEETLDTLSIFLEYVPGGSIGSCLRRYGKFEEDMTSSFLNQTLQGLAYLHKQGILHRDLKADNLLVDYQGTCKISDFGTVRRSEDIYANVENMSLQGTIFWMAPEVVSLSRKGYSAKVDIWSLGCVVLEMLAGRRPWSDEEAIQAMFKIGAQRRAPPVPPDVKLSKPAAHFLRNCFEIDPDRRPTAARLLEHVFAWPSPNWCFEDSGLYKLLCQSKPPPASHS</sequence>
<evidence type="ECO:0000256" key="4">
    <source>
        <dbReference type="ARBA" id="ARBA00022777"/>
    </source>
</evidence>
<dbReference type="EMBL" id="AAYY01000001">
    <property type="protein sequence ID" value="EDP45335.1"/>
    <property type="molecule type" value="Genomic_DNA"/>
</dbReference>
<reference evidence="10 11" key="1">
    <citation type="journal article" date="2007" name="Proc. Natl. Acad. Sci. U.S.A.">
        <title>Dandruff-associated Malassezia genomes reveal convergent and divergent virulence traits shared with plant and human fungal pathogens.</title>
        <authorList>
            <person name="Xu J."/>
            <person name="Saunders C.W."/>
            <person name="Hu P."/>
            <person name="Grant R.A."/>
            <person name="Boekhout T."/>
            <person name="Kuramae E.E."/>
            <person name="Kronstad J.W."/>
            <person name="Deangelis Y.M."/>
            <person name="Reeder N.L."/>
            <person name="Johnstone K.R."/>
            <person name="Leland M."/>
            <person name="Fieno A.M."/>
            <person name="Begley W.M."/>
            <person name="Sun Y."/>
            <person name="Lacey M.P."/>
            <person name="Chaudhary T."/>
            <person name="Keough T."/>
            <person name="Chu L."/>
            <person name="Sears R."/>
            <person name="Yuan B."/>
            <person name="Dawson T.L.Jr."/>
        </authorList>
    </citation>
    <scope>NUCLEOTIDE SEQUENCE [LARGE SCALE GENOMIC DNA]</scope>
    <source>
        <strain evidence="11">ATCC MYA-4612 / CBS 7966</strain>
    </source>
</reference>
<evidence type="ECO:0000256" key="6">
    <source>
        <dbReference type="PROSITE-ProRule" id="PRU10141"/>
    </source>
</evidence>
<dbReference type="SUPFAM" id="SSF56112">
    <property type="entry name" value="Protein kinase-like (PK-like)"/>
    <property type="match status" value="1"/>
</dbReference>
<dbReference type="RefSeq" id="XP_001732549.1">
    <property type="nucleotide sequence ID" value="XM_001732497.1"/>
</dbReference>
<dbReference type="GO" id="GO:0000196">
    <property type="term" value="P:cell integrity MAPK cascade"/>
    <property type="evidence" value="ECO:0007669"/>
    <property type="project" value="UniProtKB-ARBA"/>
</dbReference>
<comment type="caution">
    <text evidence="10">The sequence shown here is derived from an EMBL/GenBank/DDBJ whole genome shotgun (WGS) entry which is preliminary data.</text>
</comment>
<evidence type="ECO:0000313" key="10">
    <source>
        <dbReference type="EMBL" id="EDP45335.1"/>
    </source>
</evidence>
<dbReference type="GO" id="GO:0004709">
    <property type="term" value="F:MAP kinase kinase kinase activity"/>
    <property type="evidence" value="ECO:0007669"/>
    <property type="project" value="UniProtKB-ARBA"/>
</dbReference>
<feature type="compositionally biased region" description="Basic residues" evidence="8">
    <location>
        <begin position="756"/>
        <end position="771"/>
    </location>
</feature>
<dbReference type="PROSITE" id="PS00107">
    <property type="entry name" value="PROTEIN_KINASE_ATP"/>
    <property type="match status" value="1"/>
</dbReference>
<dbReference type="SMART" id="SM00220">
    <property type="entry name" value="S_TKc"/>
    <property type="match status" value="1"/>
</dbReference>
<dbReference type="GO" id="GO:0005524">
    <property type="term" value="F:ATP binding"/>
    <property type="evidence" value="ECO:0007669"/>
    <property type="project" value="UniProtKB-UniRule"/>
</dbReference>
<dbReference type="KEGG" id="mgl:MGL_0324"/>
<dbReference type="InterPro" id="IPR000719">
    <property type="entry name" value="Prot_kinase_dom"/>
</dbReference>
<dbReference type="PROSITE" id="PS50011">
    <property type="entry name" value="PROTEIN_KINASE_DOM"/>
    <property type="match status" value="1"/>
</dbReference>
<dbReference type="OrthoDB" id="266718at2759"/>
<dbReference type="CDD" id="cd06629">
    <property type="entry name" value="STKc_Bck1_like"/>
    <property type="match status" value="1"/>
</dbReference>
<feature type="compositionally biased region" description="Pro residues" evidence="8">
    <location>
        <begin position="220"/>
        <end position="233"/>
    </location>
</feature>
<dbReference type="OMA" id="CMEPPSY"/>
<protein>
    <recommendedName>
        <fullName evidence="9">Protein kinase domain-containing protein</fullName>
    </recommendedName>
</protein>
<dbReference type="InterPro" id="IPR011009">
    <property type="entry name" value="Kinase-like_dom_sf"/>
</dbReference>
<feature type="domain" description="Protein kinase" evidence="9">
    <location>
        <begin position="845"/>
        <end position="1112"/>
    </location>
</feature>
<dbReference type="PANTHER" id="PTHR48016">
    <property type="entry name" value="MAP KINASE KINASE KINASE SSK2-RELATED-RELATED"/>
    <property type="match status" value="1"/>
</dbReference>
<dbReference type="STRING" id="425265.A8PSV8"/>
<evidence type="ECO:0000256" key="7">
    <source>
        <dbReference type="SAM" id="Coils"/>
    </source>
</evidence>
<feature type="compositionally biased region" description="Low complexity" evidence="8">
    <location>
        <begin position="742"/>
        <end position="754"/>
    </location>
</feature>
<feature type="compositionally biased region" description="Low complexity" evidence="8">
    <location>
        <begin position="438"/>
        <end position="458"/>
    </location>
</feature>
<keyword evidence="7" id="KW-0175">Coiled coil</keyword>
<feature type="coiled-coil region" evidence="7">
    <location>
        <begin position="773"/>
        <end position="803"/>
    </location>
</feature>
<dbReference type="GeneID" id="5856855"/>
<evidence type="ECO:0000256" key="8">
    <source>
        <dbReference type="SAM" id="MobiDB-lite"/>
    </source>
</evidence>
<keyword evidence="5 6" id="KW-0067">ATP-binding</keyword>
<comment type="similarity">
    <text evidence="1">Belongs to the protein kinase superfamily. STE Ser/Thr protein kinase family. MAP kinase kinase kinase subfamily.</text>
</comment>
<keyword evidence="3 6" id="KW-0547">Nucleotide-binding</keyword>
<evidence type="ECO:0000256" key="1">
    <source>
        <dbReference type="ARBA" id="ARBA00006529"/>
    </source>
</evidence>
<dbReference type="InParanoid" id="A8PSV8"/>
<feature type="region of interest" description="Disordered" evidence="8">
    <location>
        <begin position="619"/>
        <end position="670"/>
    </location>
</feature>
<organism evidence="10 11">
    <name type="scientific">Malassezia globosa (strain ATCC MYA-4612 / CBS 7966)</name>
    <name type="common">Dandruff-associated fungus</name>
    <dbReference type="NCBI Taxonomy" id="425265"/>
    <lineage>
        <taxon>Eukaryota</taxon>
        <taxon>Fungi</taxon>
        <taxon>Dikarya</taxon>
        <taxon>Basidiomycota</taxon>
        <taxon>Ustilaginomycotina</taxon>
        <taxon>Malasseziomycetes</taxon>
        <taxon>Malasseziales</taxon>
        <taxon>Malasseziaceae</taxon>
        <taxon>Malassezia</taxon>
    </lineage>
</organism>
<dbReference type="Pfam" id="PF00069">
    <property type="entry name" value="Pkinase"/>
    <property type="match status" value="1"/>
</dbReference>
<feature type="region of interest" description="Disordered" evidence="8">
    <location>
        <begin position="363"/>
        <end position="562"/>
    </location>
</feature>
<evidence type="ECO:0000256" key="2">
    <source>
        <dbReference type="ARBA" id="ARBA00022679"/>
    </source>
</evidence>
<feature type="region of interest" description="Disordered" evidence="8">
    <location>
        <begin position="214"/>
        <end position="291"/>
    </location>
</feature>
<dbReference type="Gene3D" id="1.10.510.10">
    <property type="entry name" value="Transferase(Phosphotransferase) domain 1"/>
    <property type="match status" value="1"/>
</dbReference>
<evidence type="ECO:0000256" key="3">
    <source>
        <dbReference type="ARBA" id="ARBA00022741"/>
    </source>
</evidence>
<accession>A8PSV8</accession>
<dbReference type="PANTHER" id="PTHR48016:SF48">
    <property type="entry name" value="SERINE_THREONINE-PROTEIN KINASE BCK1_SLK1_SSP31"/>
    <property type="match status" value="1"/>
</dbReference>
<dbReference type="PROSITE" id="PS00108">
    <property type="entry name" value="PROTEIN_KINASE_ST"/>
    <property type="match status" value="1"/>
</dbReference>
<keyword evidence="4" id="KW-0418">Kinase</keyword>
<dbReference type="InterPro" id="IPR017441">
    <property type="entry name" value="Protein_kinase_ATP_BS"/>
</dbReference>
<name>A8PSV8_MALGO</name>
<dbReference type="Proteomes" id="UP000008837">
    <property type="component" value="Unassembled WGS sequence"/>
</dbReference>
<feature type="compositionally biased region" description="Pro residues" evidence="8">
    <location>
        <begin position="459"/>
        <end position="468"/>
    </location>
</feature>
<dbReference type="AlphaFoldDB" id="A8PSV8"/>
<dbReference type="InterPro" id="IPR008271">
    <property type="entry name" value="Ser/Thr_kinase_AS"/>
</dbReference>
<evidence type="ECO:0000313" key="11">
    <source>
        <dbReference type="Proteomes" id="UP000008837"/>
    </source>
</evidence>
<feature type="compositionally biased region" description="Polar residues" evidence="8">
    <location>
        <begin position="383"/>
        <end position="393"/>
    </location>
</feature>
<feature type="compositionally biased region" description="Basic and acidic residues" evidence="8">
    <location>
        <begin position="532"/>
        <end position="545"/>
    </location>
</feature>
<evidence type="ECO:0000259" key="9">
    <source>
        <dbReference type="PROSITE" id="PS50011"/>
    </source>
</evidence>